<evidence type="ECO:0000313" key="2">
    <source>
        <dbReference type="EMBL" id="MFB9898133.1"/>
    </source>
</evidence>
<feature type="signal peptide" evidence="1">
    <location>
        <begin position="1"/>
        <end position="21"/>
    </location>
</feature>
<organism evidence="2 3">
    <name type="scientific">Hallella seregens ATCC 51272</name>
    <dbReference type="NCBI Taxonomy" id="1336250"/>
    <lineage>
        <taxon>Bacteria</taxon>
        <taxon>Pseudomonadati</taxon>
        <taxon>Bacteroidota</taxon>
        <taxon>Bacteroidia</taxon>
        <taxon>Bacteroidales</taxon>
        <taxon>Prevotellaceae</taxon>
        <taxon>Hallella</taxon>
    </lineage>
</organism>
<proteinExistence type="predicted"/>
<reference evidence="2 3" key="1">
    <citation type="submission" date="2024-09" db="EMBL/GenBank/DDBJ databases">
        <authorList>
            <person name="Sun Q."/>
            <person name="Mori K."/>
        </authorList>
    </citation>
    <scope>NUCLEOTIDE SEQUENCE [LARGE SCALE GENOMIC DNA]</scope>
    <source>
        <strain evidence="2 3">ATCC 51272</strain>
    </source>
</reference>
<protein>
    <submittedName>
        <fullName evidence="2">Uncharacterized protein</fullName>
    </submittedName>
</protein>
<dbReference type="Proteomes" id="UP001589688">
    <property type="component" value="Unassembled WGS sequence"/>
</dbReference>
<evidence type="ECO:0000313" key="3">
    <source>
        <dbReference type="Proteomes" id="UP001589688"/>
    </source>
</evidence>
<feature type="chain" id="PRO_5045455051" evidence="1">
    <location>
        <begin position="22"/>
        <end position="828"/>
    </location>
</feature>
<gene>
    <name evidence="2" type="ORF">ACFFK8_10120</name>
</gene>
<dbReference type="EMBL" id="JBHLZF010000002">
    <property type="protein sequence ID" value="MFB9898133.1"/>
    <property type="molecule type" value="Genomic_DNA"/>
</dbReference>
<evidence type="ECO:0000256" key="1">
    <source>
        <dbReference type="SAM" id="SignalP"/>
    </source>
</evidence>
<comment type="caution">
    <text evidence="2">The sequence shown here is derived from an EMBL/GenBank/DDBJ whole genome shotgun (WGS) entry which is preliminary data.</text>
</comment>
<accession>A0ABV5ZL75</accession>
<keyword evidence="1" id="KW-0732">Signal</keyword>
<dbReference type="RefSeq" id="WP_027952549.1">
    <property type="nucleotide sequence ID" value="NZ_JADU01000021.1"/>
</dbReference>
<name>A0ABV5ZL75_9BACT</name>
<keyword evidence="3" id="KW-1185">Reference proteome</keyword>
<sequence>MKHFSALFASLSLLATVGANAQNGGAFADGTYYLYDATHQVFLSRGAAWGTETTADKYGIPVKATFANDAYTLSPTDWNGNVYINDGVYTDGGIAVAWTATSTQVANGFIFSVNGKYMTHRTGPLGEYVTKTDNVEEATVWTLKTTEERNAMVNAYTNANYANVIAAAGISNVTPDNFLAILASNYGATTAYTIAPTDYGFSARRGGSKASNGSPREVYQGTGRFAYTIEGVAKGLYKVTIPAFYRNGSNAWCVAKHADITINSNAYIVANGEQARIKGWAEERVADNKPNSVSEANAAFADGKYANEVYCYVGDDGKLELAVDFPNFTGMGWGIFGTTTVTRYADVKTIFDLSMTEAQNILNEATYVNVSGNERTNLESAVNTYANITSGYEAATAKLQEAIDAFKQAAPAYNDWAALKQDVPSPNTLPYAAASKLEAMTTAVIARPATAAEATAARTALQKAIRAAYESQGKAEGVASASQVYVYDFTGKKAAFPNVGEWTASQGGGNLGVLSAESWTDSEGNHEYGYFDYYNGSANNQHATKTLSLEAGKYLFTVKSRAAANMNTHLRANGADMELQEIGNQGGVFGRGWNDYSLEFTTYGGDVTLEWYCAQVNHQNVAGWAGFGDVRLMKLSDLQTTALSVTDAGMATYCGESDLVLAQDAPIAAYKAAVADNTVTLTRIYNVAAGEGVLLRSLAGGAATANAYVADGLTKNSDNAFVGVTAETAIASDATTTYYVLANQNNNTGFFAVSTEGTTVRAHSAYLPVSTQAGAKGLNFVFDGTTTGVSLLPQSKADNDATYNLAGQRVGKSYKGVVIKNGKKYIVK</sequence>